<dbReference type="Proteomes" id="UP000199372">
    <property type="component" value="Unassembled WGS sequence"/>
</dbReference>
<keyword evidence="1" id="KW-0472">Membrane</keyword>
<keyword evidence="3" id="KW-1185">Reference proteome</keyword>
<name>A0A1H8ME85_9RHOB</name>
<evidence type="ECO:0000313" key="2">
    <source>
        <dbReference type="EMBL" id="SEO15667.1"/>
    </source>
</evidence>
<dbReference type="AlphaFoldDB" id="A0A1H8ME85"/>
<dbReference type="Gene3D" id="1.20.1280.290">
    <property type="match status" value="1"/>
</dbReference>
<accession>A0A1H8ME85</accession>
<organism evidence="2 3">
    <name type="scientific">Palleronia pelagia</name>
    <dbReference type="NCBI Taxonomy" id="387096"/>
    <lineage>
        <taxon>Bacteria</taxon>
        <taxon>Pseudomonadati</taxon>
        <taxon>Pseudomonadota</taxon>
        <taxon>Alphaproteobacteria</taxon>
        <taxon>Rhodobacterales</taxon>
        <taxon>Roseobacteraceae</taxon>
        <taxon>Palleronia</taxon>
    </lineage>
</organism>
<keyword evidence="1" id="KW-0812">Transmembrane</keyword>
<protein>
    <submittedName>
        <fullName evidence="2">Uncharacterized protein</fullName>
    </submittedName>
</protein>
<proteinExistence type="predicted"/>
<gene>
    <name evidence="2" type="ORF">SAMN04488011_1166</name>
</gene>
<dbReference type="EMBL" id="FOCM01000016">
    <property type="protein sequence ID" value="SEO15667.1"/>
    <property type="molecule type" value="Genomic_DNA"/>
</dbReference>
<evidence type="ECO:0000313" key="3">
    <source>
        <dbReference type="Proteomes" id="UP000199372"/>
    </source>
</evidence>
<keyword evidence="1" id="KW-1133">Transmembrane helix</keyword>
<evidence type="ECO:0000256" key="1">
    <source>
        <dbReference type="SAM" id="Phobius"/>
    </source>
</evidence>
<sequence>MMLDPFLVEIVGWSAGLTNLCSSVPQLLENLRKPSAAGHQNPLRNALQAGGNLQWFGYGWMIGSSVMCVFALLGFVMASWLLAQVLQAK</sequence>
<feature type="transmembrane region" description="Helical" evidence="1">
    <location>
        <begin position="58"/>
        <end position="83"/>
    </location>
</feature>
<reference evidence="3" key="1">
    <citation type="submission" date="2016-10" db="EMBL/GenBank/DDBJ databases">
        <authorList>
            <person name="Varghese N."/>
            <person name="Submissions S."/>
        </authorList>
    </citation>
    <scope>NUCLEOTIDE SEQUENCE [LARGE SCALE GENOMIC DNA]</scope>
    <source>
        <strain evidence="3">DSM 26893</strain>
    </source>
</reference>